<dbReference type="STRING" id="1051890.A0A3N4LD60"/>
<dbReference type="OrthoDB" id="3366546at2759"/>
<dbReference type="Proteomes" id="UP000267821">
    <property type="component" value="Unassembled WGS sequence"/>
</dbReference>
<protein>
    <submittedName>
        <fullName evidence="1">Uncharacterized protein</fullName>
    </submittedName>
</protein>
<gene>
    <name evidence="1" type="ORF">L211DRAFT_495211</name>
</gene>
<dbReference type="InParanoid" id="A0A3N4LD60"/>
<sequence>MALKNLTRESFKWTNGRGHDQKPILYSVKNNSLGLGKSIHVAQTDNWWERAFDNSLKSLSVSETQDGGIQVVQEEVKSGGIGLKQVVSMGKGRYVEGIKFVKGGLLEGTLGELKTEVVERVVMEDVAIKAVEEMSEGRDRKRRRWQRG</sequence>
<name>A0A3N4LD60_9PEZI</name>
<reference evidence="1 2" key="1">
    <citation type="journal article" date="2018" name="Nat. Ecol. Evol.">
        <title>Pezizomycetes genomes reveal the molecular basis of ectomycorrhizal truffle lifestyle.</title>
        <authorList>
            <person name="Murat C."/>
            <person name="Payen T."/>
            <person name="Noel B."/>
            <person name="Kuo A."/>
            <person name="Morin E."/>
            <person name="Chen J."/>
            <person name="Kohler A."/>
            <person name="Krizsan K."/>
            <person name="Balestrini R."/>
            <person name="Da Silva C."/>
            <person name="Montanini B."/>
            <person name="Hainaut M."/>
            <person name="Levati E."/>
            <person name="Barry K.W."/>
            <person name="Belfiori B."/>
            <person name="Cichocki N."/>
            <person name="Clum A."/>
            <person name="Dockter R.B."/>
            <person name="Fauchery L."/>
            <person name="Guy J."/>
            <person name="Iotti M."/>
            <person name="Le Tacon F."/>
            <person name="Lindquist E.A."/>
            <person name="Lipzen A."/>
            <person name="Malagnac F."/>
            <person name="Mello A."/>
            <person name="Molinier V."/>
            <person name="Miyauchi S."/>
            <person name="Poulain J."/>
            <person name="Riccioni C."/>
            <person name="Rubini A."/>
            <person name="Sitrit Y."/>
            <person name="Splivallo R."/>
            <person name="Traeger S."/>
            <person name="Wang M."/>
            <person name="Zifcakova L."/>
            <person name="Wipf D."/>
            <person name="Zambonelli A."/>
            <person name="Paolocci F."/>
            <person name="Nowrousian M."/>
            <person name="Ottonello S."/>
            <person name="Baldrian P."/>
            <person name="Spatafora J.W."/>
            <person name="Henrissat B."/>
            <person name="Nagy L.G."/>
            <person name="Aury J.M."/>
            <person name="Wincker P."/>
            <person name="Grigoriev I.V."/>
            <person name="Bonfante P."/>
            <person name="Martin F.M."/>
        </authorList>
    </citation>
    <scope>NUCLEOTIDE SEQUENCE [LARGE SCALE GENOMIC DNA]</scope>
    <source>
        <strain evidence="1 2">ATCC MYA-4762</strain>
    </source>
</reference>
<evidence type="ECO:0000313" key="1">
    <source>
        <dbReference type="EMBL" id="RPB20814.1"/>
    </source>
</evidence>
<accession>A0A3N4LD60</accession>
<keyword evidence="2" id="KW-1185">Reference proteome</keyword>
<dbReference type="AlphaFoldDB" id="A0A3N4LD60"/>
<proteinExistence type="predicted"/>
<dbReference type="EMBL" id="ML121567">
    <property type="protein sequence ID" value="RPB20814.1"/>
    <property type="molecule type" value="Genomic_DNA"/>
</dbReference>
<evidence type="ECO:0000313" key="2">
    <source>
        <dbReference type="Proteomes" id="UP000267821"/>
    </source>
</evidence>
<organism evidence="1 2">
    <name type="scientific">Terfezia boudieri ATCC MYA-4762</name>
    <dbReference type="NCBI Taxonomy" id="1051890"/>
    <lineage>
        <taxon>Eukaryota</taxon>
        <taxon>Fungi</taxon>
        <taxon>Dikarya</taxon>
        <taxon>Ascomycota</taxon>
        <taxon>Pezizomycotina</taxon>
        <taxon>Pezizomycetes</taxon>
        <taxon>Pezizales</taxon>
        <taxon>Pezizaceae</taxon>
        <taxon>Terfezia</taxon>
    </lineage>
</organism>